<evidence type="ECO:0000256" key="1">
    <source>
        <dbReference type="ARBA" id="ARBA00006429"/>
    </source>
</evidence>
<dbReference type="PANTHER" id="PTHR33607">
    <property type="entry name" value="ENDONUCLEASE-1"/>
    <property type="match status" value="1"/>
</dbReference>
<name>A0ABW5JX99_9FLAO</name>
<dbReference type="GO" id="GO:0004519">
    <property type="term" value="F:endonuclease activity"/>
    <property type="evidence" value="ECO:0007669"/>
    <property type="project" value="UniProtKB-KW"/>
</dbReference>
<dbReference type="Pfam" id="PF04231">
    <property type="entry name" value="Endonuclease_1"/>
    <property type="match status" value="2"/>
</dbReference>
<feature type="signal peptide" evidence="6">
    <location>
        <begin position="1"/>
        <end position="19"/>
    </location>
</feature>
<dbReference type="InterPro" id="IPR026444">
    <property type="entry name" value="Secre_tail"/>
</dbReference>
<feature type="chain" id="PRO_5046755060" evidence="6">
    <location>
        <begin position="20"/>
        <end position="654"/>
    </location>
</feature>
<dbReference type="PANTHER" id="PTHR33607:SF2">
    <property type="entry name" value="ENDONUCLEASE-1"/>
    <property type="match status" value="1"/>
</dbReference>
<accession>A0ABW5JX99</accession>
<feature type="domain" description="Secretion system C-terminal sorting" evidence="7">
    <location>
        <begin position="586"/>
        <end position="653"/>
    </location>
</feature>
<keyword evidence="2" id="KW-0540">Nuclease</keyword>
<keyword evidence="8" id="KW-0255">Endonuclease</keyword>
<evidence type="ECO:0000313" key="8">
    <source>
        <dbReference type="EMBL" id="MFD2541067.1"/>
    </source>
</evidence>
<keyword evidence="4" id="KW-0378">Hydrolase</keyword>
<dbReference type="InterPro" id="IPR007346">
    <property type="entry name" value="Endonuclease-I"/>
</dbReference>
<evidence type="ECO:0000256" key="3">
    <source>
        <dbReference type="ARBA" id="ARBA00022729"/>
    </source>
</evidence>
<sequence>MKKQFSLLVLLFVCQFTFSQIVINELDCDTPSTDDKEFVELKSDTPYFSLDGYVLVFFNGSSSGGDSSYFTVALDGYQTDINGLLVIGSDTLAPFPQLLISANTIQNGADAVAIYSGSESDFPEGTLATQTNLIDALVYDTSDSDDSVLMSLLGVTEQINEGSSNNTNSIQRLQDGSYVSTTPTPREVNDGVGESFIAISMATDQDQYNEGESFDIVFSTEENVTEDITFSFTLDNYGFNASDFSGDTTVTIPNGFNSVSTTITLINDTVDEGDEELIIKYENLNWPYIANNNFLKLRVNDDDFTVAPFGTPLNPTYGIVQSTQPAGYYDSLDGLADAELHQALQDIIADPSIVRAQTYADVIDILKEADQNPANSNQVWLLYTEQGRAKLDYQLTSDSNGKWNREHTYPRSRGGFYSIEEDEIADGVDVFWTTKADSLRHGNSDAHALRAVDGPENSSRNNKNYGDPILGGYNGPENTLGSFYGDVARSVLYMEIRFNGLQVVNGFSEDTTGELGDLATLLEWHRNDPPDDFEMNRNNVVYNWQFNRNPFIDQPDLVEYIWGNMQGQAWDQELSAAENTTLQVEVYPNPATNMVYVNGLLSPAKVEVFSVEGRKVKTYPINGNTVLNVNLSTGMYLFKITSEDKATVKKIFIN</sequence>
<evidence type="ECO:0000256" key="4">
    <source>
        <dbReference type="ARBA" id="ARBA00022801"/>
    </source>
</evidence>
<gene>
    <name evidence="8" type="ORF">ACFSSB_01950</name>
</gene>
<keyword evidence="3 6" id="KW-0732">Signal</keyword>
<evidence type="ECO:0000256" key="6">
    <source>
        <dbReference type="SAM" id="SignalP"/>
    </source>
</evidence>
<reference evidence="9" key="1">
    <citation type="journal article" date="2019" name="Int. J. Syst. Evol. Microbiol.">
        <title>The Global Catalogue of Microorganisms (GCM) 10K type strain sequencing project: providing services to taxonomists for standard genome sequencing and annotation.</title>
        <authorList>
            <consortium name="The Broad Institute Genomics Platform"/>
            <consortium name="The Broad Institute Genome Sequencing Center for Infectious Disease"/>
            <person name="Wu L."/>
            <person name="Ma J."/>
        </authorList>
    </citation>
    <scope>NUCLEOTIDE SEQUENCE [LARGE SCALE GENOMIC DNA]</scope>
    <source>
        <strain evidence="9">KCTC 42808</strain>
    </source>
</reference>
<organism evidence="8 9">
    <name type="scientific">Lacinutrix gracilariae</name>
    <dbReference type="NCBI Taxonomy" id="1747198"/>
    <lineage>
        <taxon>Bacteria</taxon>
        <taxon>Pseudomonadati</taxon>
        <taxon>Bacteroidota</taxon>
        <taxon>Flavobacteriia</taxon>
        <taxon>Flavobacteriales</taxon>
        <taxon>Flavobacteriaceae</taxon>
        <taxon>Lacinutrix</taxon>
    </lineage>
</organism>
<proteinExistence type="inferred from homology"/>
<dbReference type="InterPro" id="IPR044925">
    <property type="entry name" value="His-Me_finger_sf"/>
</dbReference>
<keyword evidence="9" id="KW-1185">Reference proteome</keyword>
<dbReference type="NCBIfam" id="TIGR04183">
    <property type="entry name" value="Por_Secre_tail"/>
    <property type="match status" value="1"/>
</dbReference>
<evidence type="ECO:0000259" key="7">
    <source>
        <dbReference type="Pfam" id="PF18962"/>
    </source>
</evidence>
<dbReference type="Proteomes" id="UP001597467">
    <property type="component" value="Unassembled WGS sequence"/>
</dbReference>
<dbReference type="Pfam" id="PF18962">
    <property type="entry name" value="Por_Secre_tail"/>
    <property type="match status" value="1"/>
</dbReference>
<dbReference type="SUPFAM" id="SSF54060">
    <property type="entry name" value="His-Me finger endonucleases"/>
    <property type="match status" value="1"/>
</dbReference>
<comment type="similarity">
    <text evidence="1">Belongs to the EndA/NucM nuclease family.</text>
</comment>
<dbReference type="RefSeq" id="WP_379900391.1">
    <property type="nucleotide sequence ID" value="NZ_JBHULM010000004.1"/>
</dbReference>
<dbReference type="InterPro" id="IPR038081">
    <property type="entry name" value="CalX-like_sf"/>
</dbReference>
<evidence type="ECO:0000313" key="9">
    <source>
        <dbReference type="Proteomes" id="UP001597467"/>
    </source>
</evidence>
<dbReference type="Gene3D" id="2.60.40.2030">
    <property type="match status" value="1"/>
</dbReference>
<dbReference type="EMBL" id="JBHULM010000004">
    <property type="protein sequence ID" value="MFD2541067.1"/>
    <property type="molecule type" value="Genomic_DNA"/>
</dbReference>
<comment type="caution">
    <text evidence="8">The sequence shown here is derived from an EMBL/GenBank/DDBJ whole genome shotgun (WGS) entry which is preliminary data.</text>
</comment>
<evidence type="ECO:0000256" key="2">
    <source>
        <dbReference type="ARBA" id="ARBA00022722"/>
    </source>
</evidence>
<feature type="region of interest" description="Disordered" evidence="5">
    <location>
        <begin position="163"/>
        <end position="184"/>
    </location>
</feature>
<protein>
    <submittedName>
        <fullName evidence="8">Endonuclease</fullName>
    </submittedName>
</protein>
<evidence type="ECO:0000256" key="5">
    <source>
        <dbReference type="SAM" id="MobiDB-lite"/>
    </source>
</evidence>